<name>A0AB34K921_PRYPA</name>
<keyword evidence="2" id="KW-1185">Reference proteome</keyword>
<evidence type="ECO:0000313" key="2">
    <source>
        <dbReference type="Proteomes" id="UP001515480"/>
    </source>
</evidence>
<proteinExistence type="predicted"/>
<protein>
    <recommendedName>
        <fullName evidence="3">Xylose isomerase-like TIM barrel domain-containing protein</fullName>
    </recommendedName>
</protein>
<organism evidence="1 2">
    <name type="scientific">Prymnesium parvum</name>
    <name type="common">Toxic golden alga</name>
    <dbReference type="NCBI Taxonomy" id="97485"/>
    <lineage>
        <taxon>Eukaryota</taxon>
        <taxon>Haptista</taxon>
        <taxon>Haptophyta</taxon>
        <taxon>Prymnesiophyceae</taxon>
        <taxon>Prymnesiales</taxon>
        <taxon>Prymnesiaceae</taxon>
        <taxon>Prymnesium</taxon>
    </lineage>
</organism>
<dbReference type="AlphaFoldDB" id="A0AB34K921"/>
<dbReference type="Proteomes" id="UP001515480">
    <property type="component" value="Unassembled WGS sequence"/>
</dbReference>
<evidence type="ECO:0000313" key="1">
    <source>
        <dbReference type="EMBL" id="KAL1529648.1"/>
    </source>
</evidence>
<evidence type="ECO:0008006" key="3">
    <source>
        <dbReference type="Google" id="ProtNLM"/>
    </source>
</evidence>
<accession>A0AB34K921</accession>
<sequence length="269" mass="29786">MPVKRSREETPSITLSVLGFCGADDSVEPLMLSAISAQHPWVEWGILFREDKMGQPRYASFSWLKRLGEVNSARTMRLAGHLCGGHVSDLLRGDMEFVRRMHEEVGFQRFQVNATAANGVDTSSFTSAESAKKSVSALRRVFAALSNVEFIVQRNAETRPLWERLQEDMPSNVSLLFDDSMGLGKSSSEWPSPPPPEVKFGYAGGLGDHNISSQLSLIDQTAPGRTLWVDMESSLRTTLKNEDDIFDCNKAMACVRHVIELGLKPPVGN</sequence>
<dbReference type="EMBL" id="JBGBPQ010000001">
    <property type="protein sequence ID" value="KAL1529648.1"/>
    <property type="molecule type" value="Genomic_DNA"/>
</dbReference>
<comment type="caution">
    <text evidence="1">The sequence shown here is derived from an EMBL/GenBank/DDBJ whole genome shotgun (WGS) entry which is preliminary data.</text>
</comment>
<reference evidence="1 2" key="1">
    <citation type="journal article" date="2024" name="Science">
        <title>Giant polyketide synthase enzymes in the biosynthesis of giant marine polyether toxins.</title>
        <authorList>
            <person name="Fallon T.R."/>
            <person name="Shende V.V."/>
            <person name="Wierzbicki I.H."/>
            <person name="Pendleton A.L."/>
            <person name="Watervoot N.F."/>
            <person name="Auber R.P."/>
            <person name="Gonzalez D.J."/>
            <person name="Wisecaver J.H."/>
            <person name="Moore B.S."/>
        </authorList>
    </citation>
    <scope>NUCLEOTIDE SEQUENCE [LARGE SCALE GENOMIC DNA]</scope>
    <source>
        <strain evidence="1 2">12B1</strain>
    </source>
</reference>
<gene>
    <name evidence="1" type="ORF">AB1Y20_000589</name>
</gene>